<name>I3SWX1_MEDTR</name>
<reference evidence="2" key="1">
    <citation type="submission" date="2012-05" db="EMBL/GenBank/DDBJ databases">
        <authorList>
            <person name="Krishnakumar V."/>
            <person name="Cheung F."/>
            <person name="Xiao Y."/>
            <person name="Chan A."/>
            <person name="Moskal W.A."/>
            <person name="Town C.D."/>
        </authorList>
    </citation>
    <scope>NUCLEOTIDE SEQUENCE</scope>
</reference>
<dbReference type="AlphaFoldDB" id="I3SWX1"/>
<organism evidence="2">
    <name type="scientific">Medicago truncatula</name>
    <name type="common">Barrel medic</name>
    <name type="synonym">Medicago tribuloides</name>
    <dbReference type="NCBI Taxonomy" id="3880"/>
    <lineage>
        <taxon>Eukaryota</taxon>
        <taxon>Viridiplantae</taxon>
        <taxon>Streptophyta</taxon>
        <taxon>Embryophyta</taxon>
        <taxon>Tracheophyta</taxon>
        <taxon>Spermatophyta</taxon>
        <taxon>Magnoliopsida</taxon>
        <taxon>eudicotyledons</taxon>
        <taxon>Gunneridae</taxon>
        <taxon>Pentapetalae</taxon>
        <taxon>rosids</taxon>
        <taxon>fabids</taxon>
        <taxon>Fabales</taxon>
        <taxon>Fabaceae</taxon>
        <taxon>Papilionoideae</taxon>
        <taxon>50 kb inversion clade</taxon>
        <taxon>NPAAA clade</taxon>
        <taxon>Hologalegina</taxon>
        <taxon>IRL clade</taxon>
        <taxon>Trifolieae</taxon>
        <taxon>Medicago</taxon>
    </lineage>
</organism>
<sequence length="132" mass="14433">MSAQFFWTVLAVLFDMTSLPTAVTLVLPIPSFAISSPVAINATVKAASRSRRWTSTQIFPRTPRITGTPRNPFCKFHNKTTSINITTIQIVSCIISISRISKFNKGVIMLHIHISNASISAEDPLQITGTSS</sequence>
<keyword evidence="1" id="KW-0732">Signal</keyword>
<feature type="signal peptide" evidence="1">
    <location>
        <begin position="1"/>
        <end position="22"/>
    </location>
</feature>
<proteinExistence type="evidence at transcript level"/>
<evidence type="ECO:0000313" key="2">
    <source>
        <dbReference type="EMBL" id="AFK44763.1"/>
    </source>
</evidence>
<evidence type="ECO:0000256" key="1">
    <source>
        <dbReference type="SAM" id="SignalP"/>
    </source>
</evidence>
<protein>
    <recommendedName>
        <fullName evidence="3">Transmembrane protein</fullName>
    </recommendedName>
</protein>
<evidence type="ECO:0008006" key="3">
    <source>
        <dbReference type="Google" id="ProtNLM"/>
    </source>
</evidence>
<accession>I3SWX1</accession>
<feature type="chain" id="PRO_5003679595" description="Transmembrane protein" evidence="1">
    <location>
        <begin position="23"/>
        <end position="132"/>
    </location>
</feature>
<dbReference type="EMBL" id="BT144969">
    <property type="protein sequence ID" value="AFK44763.1"/>
    <property type="molecule type" value="mRNA"/>
</dbReference>